<evidence type="ECO:0000256" key="6">
    <source>
        <dbReference type="ARBA" id="ARBA00023212"/>
    </source>
</evidence>
<keyword evidence="4" id="KW-0963">Cytoplasm</keyword>
<feature type="coiled-coil region" evidence="7">
    <location>
        <begin position="95"/>
        <end position="129"/>
    </location>
</feature>
<feature type="compositionally biased region" description="Basic and acidic residues" evidence="8">
    <location>
        <begin position="145"/>
        <end position="159"/>
    </location>
</feature>
<feature type="region of interest" description="Disordered" evidence="8">
    <location>
        <begin position="52"/>
        <end position="75"/>
    </location>
</feature>
<gene>
    <name evidence="10" type="primary">TCHP</name>
</gene>
<evidence type="ECO:0000256" key="5">
    <source>
        <dbReference type="ARBA" id="ARBA00023054"/>
    </source>
</evidence>
<feature type="domain" description="Trichohyalin-plectin-homology" evidence="9">
    <location>
        <begin position="168"/>
        <end position="452"/>
    </location>
</feature>
<reference evidence="10" key="2">
    <citation type="submission" date="2025-08" db="UniProtKB">
        <authorList>
            <consortium name="Ensembl"/>
        </authorList>
    </citation>
    <scope>IDENTIFICATION</scope>
</reference>
<accession>H0ZAP7</accession>
<comment type="subcellular location">
    <subcellularLocation>
        <location evidence="1">Cytoplasm</location>
        <location evidence="1">Cytoskeleton</location>
        <location evidence="1">Microtubule organizing center</location>
        <location evidence="1">Centrosome</location>
    </subcellularLocation>
</comment>
<dbReference type="InterPro" id="IPR043597">
    <property type="entry name" value="TPH_dom"/>
</dbReference>
<feature type="region of interest" description="Disordered" evidence="8">
    <location>
        <begin position="477"/>
        <end position="519"/>
    </location>
</feature>
<comment type="similarity">
    <text evidence="2">Belongs to the TCHP family.</text>
</comment>
<name>H0ZAP7_TAEGU</name>
<dbReference type="HOGENOM" id="CLU_042533_1_0_1"/>
<keyword evidence="11" id="KW-1185">Reference proteome</keyword>
<dbReference type="STRING" id="59729.ENSTGUP00000007652"/>
<evidence type="ECO:0000256" key="2">
    <source>
        <dbReference type="ARBA" id="ARBA00010777"/>
    </source>
</evidence>
<feature type="region of interest" description="Disordered" evidence="8">
    <location>
        <begin position="1"/>
        <end position="28"/>
    </location>
</feature>
<dbReference type="Proteomes" id="UP000007754">
    <property type="component" value="Chromosome 15"/>
</dbReference>
<dbReference type="PANTHER" id="PTHR31183:SF2">
    <property type="entry name" value="TRICHOPLEIN KERATIN FILAMENT-BINDING PROTEIN"/>
    <property type="match status" value="1"/>
</dbReference>
<dbReference type="GO" id="GO:0005813">
    <property type="term" value="C:centrosome"/>
    <property type="evidence" value="ECO:0007669"/>
    <property type="project" value="UniProtKB-SubCell"/>
</dbReference>
<evidence type="ECO:0000256" key="3">
    <source>
        <dbReference type="ARBA" id="ARBA00017328"/>
    </source>
</evidence>
<feature type="region of interest" description="Disordered" evidence="8">
    <location>
        <begin position="194"/>
        <end position="235"/>
    </location>
</feature>
<evidence type="ECO:0000256" key="1">
    <source>
        <dbReference type="ARBA" id="ARBA00004300"/>
    </source>
</evidence>
<sequence>MSLWLRWGRGPERRAAERRELQERSRQQWESTSRAFARAAACCSLQARWSEPRVPPPRYGRGPAGPGAVRGPGRCGSRGGAGAGAVRGPLSAGVCGSAAAARRDAEEAAARLERRRERLRRLLGEEREALAAELRQRRRGGMRSQEQRDGPGECGRKFAEPPLQERWNKNNAQLREAESELHRKHVREAWSDQLTQQNQEEVTKLEEKKRYESEYKTARGEALERTRQEEEKPQLEKQQAEALLQQIEELKLQETKATQLKKEQENLLKQQRELENLEEERKQMEEHRRKKELGRFLKHQCDVQLRRQAQQVQEELETDRQILSALLEKEEEDQSRQIARQGRAVADVAWMKRVIEEQLQLEKEREAELETIFREEAKKMWEKREEEWEREKVARDRLMSEVLAGRRRQIQEKMELNRRAQEESIKYREQLIKELEEAKEEQQRACRRELQAQVAELPNTHLAAEAAPSHLISPVQGTEHSLREQEEQQEGPAQQQEAKQGWHSRVRSHLAQGSPQHLSPSWKVTASLSLTCTELLPSPHRALQFSLFFFC</sequence>
<feature type="coiled-coil region" evidence="7">
    <location>
        <begin position="403"/>
        <end position="452"/>
    </location>
</feature>
<evidence type="ECO:0000256" key="4">
    <source>
        <dbReference type="ARBA" id="ARBA00022490"/>
    </source>
</evidence>
<keyword evidence="6" id="KW-0206">Cytoskeleton</keyword>
<feature type="compositionally biased region" description="Gly residues" evidence="8">
    <location>
        <begin position="62"/>
        <end position="75"/>
    </location>
</feature>
<evidence type="ECO:0000256" key="8">
    <source>
        <dbReference type="SAM" id="MobiDB-lite"/>
    </source>
</evidence>
<feature type="compositionally biased region" description="Basic and acidic residues" evidence="8">
    <location>
        <begin position="9"/>
        <end position="27"/>
    </location>
</feature>
<dbReference type="InParanoid" id="H0ZAP7"/>
<dbReference type="OMA" id="MSGRLNQ"/>
<feature type="coiled-coil region" evidence="7">
    <location>
        <begin position="237"/>
        <end position="333"/>
    </location>
</feature>
<feature type="region of interest" description="Disordered" evidence="8">
    <location>
        <begin position="135"/>
        <end position="166"/>
    </location>
</feature>
<reference evidence="10" key="3">
    <citation type="submission" date="2025-09" db="UniProtKB">
        <authorList>
            <consortium name="Ensembl"/>
        </authorList>
    </citation>
    <scope>IDENTIFICATION</scope>
</reference>
<evidence type="ECO:0000313" key="10">
    <source>
        <dbReference type="Ensembl" id="ENSTGUP00000007652.2"/>
    </source>
</evidence>
<dbReference type="Pfam" id="PF13868">
    <property type="entry name" value="TPH"/>
    <property type="match status" value="1"/>
</dbReference>
<reference evidence="10 11" key="1">
    <citation type="journal article" date="2010" name="Nature">
        <title>The genome of a songbird.</title>
        <authorList>
            <person name="Warren W.C."/>
            <person name="Clayton D.F."/>
            <person name="Ellegren H."/>
            <person name="Arnold A.P."/>
            <person name="Hillier L.W."/>
            <person name="Kunstner A."/>
            <person name="Searle S."/>
            <person name="White S."/>
            <person name="Vilella A.J."/>
            <person name="Fairley S."/>
            <person name="Heger A."/>
            <person name="Kong L."/>
            <person name="Ponting C.P."/>
            <person name="Jarvis E.D."/>
            <person name="Mello C.V."/>
            <person name="Minx P."/>
            <person name="Lovell P."/>
            <person name="Velho T.A."/>
            <person name="Ferris M."/>
            <person name="Balakrishnan C.N."/>
            <person name="Sinha S."/>
            <person name="Blatti C."/>
            <person name="London S.E."/>
            <person name="Li Y."/>
            <person name="Lin Y.C."/>
            <person name="George J."/>
            <person name="Sweedler J."/>
            <person name="Southey B."/>
            <person name="Gunaratne P."/>
            <person name="Watson M."/>
            <person name="Nam K."/>
            <person name="Backstrom N."/>
            <person name="Smeds L."/>
            <person name="Nabholz B."/>
            <person name="Itoh Y."/>
            <person name="Whitney O."/>
            <person name="Pfenning A.R."/>
            <person name="Howard J."/>
            <person name="Volker M."/>
            <person name="Skinner B.M."/>
            <person name="Griffin D.K."/>
            <person name="Ye L."/>
            <person name="McLaren W.M."/>
            <person name="Flicek P."/>
            <person name="Quesada V."/>
            <person name="Velasco G."/>
            <person name="Lopez-Otin C."/>
            <person name="Puente X.S."/>
            <person name="Olender T."/>
            <person name="Lancet D."/>
            <person name="Smit A.F."/>
            <person name="Hubley R."/>
            <person name="Konkel M.K."/>
            <person name="Walker J.A."/>
            <person name="Batzer M.A."/>
            <person name="Gu W."/>
            <person name="Pollock D.D."/>
            <person name="Chen L."/>
            <person name="Cheng Z."/>
            <person name="Eichler E.E."/>
            <person name="Stapley J."/>
            <person name="Slate J."/>
            <person name="Ekblom R."/>
            <person name="Birkhead T."/>
            <person name="Burke T."/>
            <person name="Burt D."/>
            <person name="Scharff C."/>
            <person name="Adam I."/>
            <person name="Richard H."/>
            <person name="Sultan M."/>
            <person name="Soldatov A."/>
            <person name="Lehrach H."/>
            <person name="Edwards S.V."/>
            <person name="Yang S.P."/>
            <person name="Li X."/>
            <person name="Graves T."/>
            <person name="Fulton L."/>
            <person name="Nelson J."/>
            <person name="Chinwalla A."/>
            <person name="Hou S."/>
            <person name="Mardis E.R."/>
            <person name="Wilson R.K."/>
        </authorList>
    </citation>
    <scope>NUCLEOTIDE SEQUENCE [LARGE SCALE GENOMIC DNA]</scope>
</reference>
<evidence type="ECO:0000259" key="9">
    <source>
        <dbReference type="Pfam" id="PF13868"/>
    </source>
</evidence>
<dbReference type="GO" id="GO:0045095">
    <property type="term" value="C:keratin filament"/>
    <property type="evidence" value="ECO:0007669"/>
    <property type="project" value="TreeGrafter"/>
</dbReference>
<dbReference type="GO" id="GO:0006915">
    <property type="term" value="P:apoptotic process"/>
    <property type="evidence" value="ECO:0007669"/>
    <property type="project" value="TreeGrafter"/>
</dbReference>
<dbReference type="AlphaFoldDB" id="H0ZAP7"/>
<feature type="compositionally biased region" description="Low complexity" evidence="8">
    <location>
        <begin position="490"/>
        <end position="501"/>
    </location>
</feature>
<proteinExistence type="inferred from homology"/>
<evidence type="ECO:0000256" key="7">
    <source>
        <dbReference type="SAM" id="Coils"/>
    </source>
</evidence>
<dbReference type="InterPro" id="IPR043596">
    <property type="entry name" value="CFAP53/TCHP"/>
</dbReference>
<feature type="compositionally biased region" description="Basic and acidic residues" evidence="8">
    <location>
        <begin position="201"/>
        <end position="235"/>
    </location>
</feature>
<organism evidence="10 11">
    <name type="scientific">Taeniopygia guttata</name>
    <name type="common">Zebra finch</name>
    <name type="synonym">Poephila guttata</name>
    <dbReference type="NCBI Taxonomy" id="59729"/>
    <lineage>
        <taxon>Eukaryota</taxon>
        <taxon>Metazoa</taxon>
        <taxon>Chordata</taxon>
        <taxon>Craniata</taxon>
        <taxon>Vertebrata</taxon>
        <taxon>Euteleostomi</taxon>
        <taxon>Archelosauria</taxon>
        <taxon>Archosauria</taxon>
        <taxon>Dinosauria</taxon>
        <taxon>Saurischia</taxon>
        <taxon>Theropoda</taxon>
        <taxon>Coelurosauria</taxon>
        <taxon>Aves</taxon>
        <taxon>Neognathae</taxon>
        <taxon>Neoaves</taxon>
        <taxon>Telluraves</taxon>
        <taxon>Australaves</taxon>
        <taxon>Passeriformes</taxon>
        <taxon>Passeroidea</taxon>
        <taxon>Estrildidae</taxon>
        <taxon>Estrildinae</taxon>
        <taxon>Taeniopygia</taxon>
    </lineage>
</organism>
<protein>
    <recommendedName>
        <fullName evidence="3">Trichoplein keratin filament-binding protein</fullName>
    </recommendedName>
</protein>
<keyword evidence="5 7" id="KW-0175">Coiled coil</keyword>
<dbReference type="PANTHER" id="PTHR31183">
    <property type="entry name" value="TRICHOPLEIN KERATIN FILAMENT-BINDING PROTEIN FAMILY MEMBER"/>
    <property type="match status" value="1"/>
</dbReference>
<dbReference type="GeneTree" id="ENSGT01150000289205"/>
<dbReference type="Ensembl" id="ENSTGUT00000007731.2">
    <property type="protein sequence ID" value="ENSTGUP00000007652.2"/>
    <property type="gene ID" value="ENSTGUG00000007435.2"/>
</dbReference>
<evidence type="ECO:0000313" key="11">
    <source>
        <dbReference type="Proteomes" id="UP000007754"/>
    </source>
</evidence>